<dbReference type="AlphaFoldDB" id="A0A9E2F728"/>
<comment type="caution">
    <text evidence="1">The sequence shown here is derived from an EMBL/GenBank/DDBJ whole genome shotgun (WGS) entry which is preliminary data.</text>
</comment>
<organism evidence="1 2">
    <name type="scientific">Psychracetigena formicireducens</name>
    <dbReference type="NCBI Taxonomy" id="2986056"/>
    <lineage>
        <taxon>Bacteria</taxon>
        <taxon>Bacillati</taxon>
        <taxon>Candidatus Lithacetigenota</taxon>
        <taxon>Candidatus Psychracetigena</taxon>
    </lineage>
</organism>
<name>A0A9E2F728_PSYF1</name>
<gene>
    <name evidence="1" type="ORF">DDT42_01844</name>
</gene>
<evidence type="ECO:0000313" key="2">
    <source>
        <dbReference type="Proteomes" id="UP000811545"/>
    </source>
</evidence>
<dbReference type="Proteomes" id="UP000811545">
    <property type="component" value="Unassembled WGS sequence"/>
</dbReference>
<evidence type="ECO:0000313" key="1">
    <source>
        <dbReference type="EMBL" id="MBT9145965.1"/>
    </source>
</evidence>
<proteinExistence type="predicted"/>
<dbReference type="EMBL" id="QLTW01000245">
    <property type="protein sequence ID" value="MBT9145965.1"/>
    <property type="molecule type" value="Genomic_DNA"/>
</dbReference>
<sequence length="60" mass="6953">MNYLKELQNMLSLEQLQQLELVQIALSHERGHGCDRDIDNSNLCPKLGQEFIVETNKQLL</sequence>
<protein>
    <submittedName>
        <fullName evidence="1">Uncharacterized protein</fullName>
    </submittedName>
</protein>
<accession>A0A9E2F728</accession>
<reference evidence="1 2" key="1">
    <citation type="journal article" date="2021" name="bioRxiv">
        <title>Unique metabolic strategies in Hadean analogues reveal hints for primordial physiology.</title>
        <authorList>
            <person name="Nobu M.K."/>
            <person name="Nakai R."/>
            <person name="Tamazawa S."/>
            <person name="Mori H."/>
            <person name="Toyoda A."/>
            <person name="Ijiri A."/>
            <person name="Suzuki S."/>
            <person name="Kurokawa K."/>
            <person name="Kamagata Y."/>
            <person name="Tamaki H."/>
        </authorList>
    </citation>
    <scope>NUCLEOTIDE SEQUENCE [LARGE SCALE GENOMIC DNA]</scope>
    <source>
        <strain evidence="1">BS525</strain>
    </source>
</reference>